<reference evidence="1 2" key="1">
    <citation type="journal article" date="2019" name="Nat. Ecol. Evol.">
        <title>Megaphylogeny resolves global patterns of mushroom evolution.</title>
        <authorList>
            <person name="Varga T."/>
            <person name="Krizsan K."/>
            <person name="Foldi C."/>
            <person name="Dima B."/>
            <person name="Sanchez-Garcia M."/>
            <person name="Sanchez-Ramirez S."/>
            <person name="Szollosi G.J."/>
            <person name="Szarkandi J.G."/>
            <person name="Papp V."/>
            <person name="Albert L."/>
            <person name="Andreopoulos W."/>
            <person name="Angelini C."/>
            <person name="Antonin V."/>
            <person name="Barry K.W."/>
            <person name="Bougher N.L."/>
            <person name="Buchanan P."/>
            <person name="Buyck B."/>
            <person name="Bense V."/>
            <person name="Catcheside P."/>
            <person name="Chovatia M."/>
            <person name="Cooper J."/>
            <person name="Damon W."/>
            <person name="Desjardin D."/>
            <person name="Finy P."/>
            <person name="Geml J."/>
            <person name="Haridas S."/>
            <person name="Hughes K."/>
            <person name="Justo A."/>
            <person name="Karasinski D."/>
            <person name="Kautmanova I."/>
            <person name="Kiss B."/>
            <person name="Kocsube S."/>
            <person name="Kotiranta H."/>
            <person name="LaButti K.M."/>
            <person name="Lechner B.E."/>
            <person name="Liimatainen K."/>
            <person name="Lipzen A."/>
            <person name="Lukacs Z."/>
            <person name="Mihaltcheva S."/>
            <person name="Morgado L.N."/>
            <person name="Niskanen T."/>
            <person name="Noordeloos M.E."/>
            <person name="Ohm R.A."/>
            <person name="Ortiz-Santana B."/>
            <person name="Ovrebo C."/>
            <person name="Racz N."/>
            <person name="Riley R."/>
            <person name="Savchenko A."/>
            <person name="Shiryaev A."/>
            <person name="Soop K."/>
            <person name="Spirin V."/>
            <person name="Szebenyi C."/>
            <person name="Tomsovsky M."/>
            <person name="Tulloss R.E."/>
            <person name="Uehling J."/>
            <person name="Grigoriev I.V."/>
            <person name="Vagvolgyi C."/>
            <person name="Papp T."/>
            <person name="Martin F.M."/>
            <person name="Miettinen O."/>
            <person name="Hibbett D.S."/>
            <person name="Nagy L.G."/>
        </authorList>
    </citation>
    <scope>NUCLEOTIDE SEQUENCE [LARGE SCALE GENOMIC DNA]</scope>
    <source>
        <strain evidence="1 2">NL-1719</strain>
    </source>
</reference>
<proteinExistence type="predicted"/>
<keyword evidence="2" id="KW-1185">Reference proteome</keyword>
<gene>
    <name evidence="1" type="ORF">BDN72DRAFT_832016</name>
</gene>
<evidence type="ECO:0000313" key="1">
    <source>
        <dbReference type="EMBL" id="TFK75674.1"/>
    </source>
</evidence>
<dbReference type="EMBL" id="ML208262">
    <property type="protein sequence ID" value="TFK75674.1"/>
    <property type="molecule type" value="Genomic_DNA"/>
</dbReference>
<accession>A0ACD3BDG5</accession>
<organism evidence="1 2">
    <name type="scientific">Pluteus cervinus</name>
    <dbReference type="NCBI Taxonomy" id="181527"/>
    <lineage>
        <taxon>Eukaryota</taxon>
        <taxon>Fungi</taxon>
        <taxon>Dikarya</taxon>
        <taxon>Basidiomycota</taxon>
        <taxon>Agaricomycotina</taxon>
        <taxon>Agaricomycetes</taxon>
        <taxon>Agaricomycetidae</taxon>
        <taxon>Agaricales</taxon>
        <taxon>Pluteineae</taxon>
        <taxon>Pluteaceae</taxon>
        <taxon>Pluteus</taxon>
    </lineage>
</organism>
<dbReference type="Proteomes" id="UP000308600">
    <property type="component" value="Unassembled WGS sequence"/>
</dbReference>
<sequence length="552" mass="61968">MNTIFSLVDKTTRAMQYTTTGGSLSTSPTTLQPPSSPQINRARLTVRLRQPVDHIGTPPSPKEETQPSGSVQLARRARVVNSSNSSSSSNSGGSSNNSDTTIVSSYKYSHIYLAKGTSTTPSKYSHLTLLKGTAKTPTKANASTLSTTPSRVTGTPGISPRRPSCTPYRAFDDDDDDAVPYSPGQPGPFRLVARLESGAFGETYAVREVDHRWGFKGSRARGKLMCMKIFNKDNIMAKLSLHQVVQELIAYKILANANPTKGWEFVMQIDAALQDSRRFYFVMELMRYDMMTIFMAPVCVRQENARRWIAQTAMGLSAIHKAGIIHRDIKPENLLVDYRDNIRITDFGSAYVNEHGSPIHAWGDYTSEIVGTWPYLAPEIVEIKKNAHLKAPRKKYGMAVDYWALGCVAFELESNTGQTLFETEEDQRRYTRYIRLIHSGRSYFAGAGLTPDAEAMISGLLRVHPQSRFGIADLYKQSYFHRFDGSSEFEDIEGRALTRERHNYDYTVEDEIFPPTVLSPKSDYIPPLKSERSIDNFGWINPSGRWGKRDLY</sequence>
<evidence type="ECO:0000313" key="2">
    <source>
        <dbReference type="Proteomes" id="UP000308600"/>
    </source>
</evidence>
<protein>
    <submittedName>
        <fullName evidence="1">Kinase-like protein</fullName>
    </submittedName>
</protein>
<name>A0ACD3BDG5_9AGAR</name>